<sequence>MAFLEDVDWSEVATTIRQLAWCCLQLCQTVLNPDEMSFIGVTSKLIVTILSYVFIWTTAAVRSLGLIAWLIAAHQYLLALTSAYVLLVVAGVVLVLYQYMWEWQSLFCHPTIIRTGGDTAMNPNSGSNINVNNEDDDVIGGLLDNPQGVGLDQPSAFMNPNATITDAEAFTAERIRAAGNRRRRAIHIHEDWDDLGWKGWMLRFAKYAAVVLLWSIFCWFNTWFMFWILEQYRAANPKHNRELFMVHNLEVAPLLFGAAAFLHYLHPQLLAMGTLRHQDEADVNTDATQALL</sequence>
<name>A0A7R9ZP32_9STRA</name>
<feature type="transmembrane region" description="Helical" evidence="1">
    <location>
        <begin position="207"/>
        <end position="229"/>
    </location>
</feature>
<organism evidence="2">
    <name type="scientific">Craspedostauros australis</name>
    <dbReference type="NCBI Taxonomy" id="1486917"/>
    <lineage>
        <taxon>Eukaryota</taxon>
        <taxon>Sar</taxon>
        <taxon>Stramenopiles</taxon>
        <taxon>Ochrophyta</taxon>
        <taxon>Bacillariophyta</taxon>
        <taxon>Bacillariophyceae</taxon>
        <taxon>Bacillariophycidae</taxon>
        <taxon>Naviculales</taxon>
        <taxon>Naviculaceae</taxon>
        <taxon>Craspedostauros</taxon>
    </lineage>
</organism>
<protein>
    <submittedName>
        <fullName evidence="2">Uncharacterized protein</fullName>
    </submittedName>
</protein>
<proteinExistence type="predicted"/>
<accession>A0A7R9ZP32</accession>
<feature type="transmembrane region" description="Helical" evidence="1">
    <location>
        <begin position="45"/>
        <end position="71"/>
    </location>
</feature>
<dbReference type="AlphaFoldDB" id="A0A7R9ZP32"/>
<feature type="transmembrane region" description="Helical" evidence="1">
    <location>
        <begin position="77"/>
        <end position="97"/>
    </location>
</feature>
<gene>
    <name evidence="2" type="ORF">CAUS1442_LOCUS12216</name>
</gene>
<feature type="transmembrane region" description="Helical" evidence="1">
    <location>
        <begin position="249"/>
        <end position="266"/>
    </location>
</feature>
<keyword evidence="1" id="KW-1133">Transmembrane helix</keyword>
<reference evidence="2" key="1">
    <citation type="submission" date="2021-01" db="EMBL/GenBank/DDBJ databases">
        <authorList>
            <person name="Corre E."/>
            <person name="Pelletier E."/>
            <person name="Niang G."/>
            <person name="Scheremetjew M."/>
            <person name="Finn R."/>
            <person name="Kale V."/>
            <person name="Holt S."/>
            <person name="Cochrane G."/>
            <person name="Meng A."/>
            <person name="Brown T."/>
            <person name="Cohen L."/>
        </authorList>
    </citation>
    <scope>NUCLEOTIDE SEQUENCE</scope>
    <source>
        <strain evidence="2">CCMP3328</strain>
    </source>
</reference>
<keyword evidence="1" id="KW-0472">Membrane</keyword>
<evidence type="ECO:0000313" key="2">
    <source>
        <dbReference type="EMBL" id="CAD8340083.1"/>
    </source>
</evidence>
<dbReference type="EMBL" id="HBEF01019789">
    <property type="protein sequence ID" value="CAD8340083.1"/>
    <property type="molecule type" value="Transcribed_RNA"/>
</dbReference>
<evidence type="ECO:0000256" key="1">
    <source>
        <dbReference type="SAM" id="Phobius"/>
    </source>
</evidence>
<keyword evidence="1" id="KW-0812">Transmembrane</keyword>